<comment type="caution">
    <text evidence="1">The sequence shown here is derived from an EMBL/GenBank/DDBJ whole genome shotgun (WGS) entry which is preliminary data.</text>
</comment>
<organism evidence="1">
    <name type="scientific">Picea glauca</name>
    <name type="common">White spruce</name>
    <name type="synonym">Pinus glauca</name>
    <dbReference type="NCBI Taxonomy" id="3330"/>
    <lineage>
        <taxon>Eukaryota</taxon>
        <taxon>Viridiplantae</taxon>
        <taxon>Streptophyta</taxon>
        <taxon>Embryophyta</taxon>
        <taxon>Tracheophyta</taxon>
        <taxon>Spermatophyta</taxon>
        <taxon>Pinopsida</taxon>
        <taxon>Pinidae</taxon>
        <taxon>Conifers I</taxon>
        <taxon>Pinales</taxon>
        <taxon>Pinaceae</taxon>
        <taxon>Picea</taxon>
    </lineage>
</organism>
<geneLocation type="mitochondrion" evidence="1"/>
<reference evidence="1" key="1">
    <citation type="journal article" date="2015" name="Genome Biol. Evol.">
        <title>Organellar Genomes of White Spruce (Picea glauca): Assembly and Annotation.</title>
        <authorList>
            <person name="Jackman S.D."/>
            <person name="Warren R.L."/>
            <person name="Gibb E.A."/>
            <person name="Vandervalk B.P."/>
            <person name="Mohamadi H."/>
            <person name="Chu J."/>
            <person name="Raymond A."/>
            <person name="Pleasance S."/>
            <person name="Coope R."/>
            <person name="Wildung M.R."/>
            <person name="Ritland C.E."/>
            <person name="Bousquet J."/>
            <person name="Jones S.J."/>
            <person name="Bohlmann J."/>
            <person name="Birol I."/>
        </authorList>
    </citation>
    <scope>NUCLEOTIDE SEQUENCE [LARGE SCALE GENOMIC DNA]</scope>
    <source>
        <tissue evidence="1">Flushing bud</tissue>
    </source>
</reference>
<keyword evidence="1" id="KW-0496">Mitochondrion</keyword>
<proteinExistence type="predicted"/>
<evidence type="ECO:0000313" key="1">
    <source>
        <dbReference type="EMBL" id="KUM50130.1"/>
    </source>
</evidence>
<protein>
    <submittedName>
        <fullName evidence="1">Uncharacterized protein</fullName>
    </submittedName>
</protein>
<sequence>MINTSRRYDLTLLQQVLEASKQAAKDALVGFLLGCIHQGFWCSLFGPARSHPPSEMVKLHSREALYSFPLTQIHALLLLRGVP</sequence>
<name>A0A101M3G1_PICGL</name>
<gene>
    <name evidence="1" type="ORF">ABT39_MTgene3358</name>
</gene>
<accession>A0A101M3G1</accession>
<dbReference type="AlphaFoldDB" id="A0A101M3G1"/>
<dbReference type="EMBL" id="LKAM01000002">
    <property type="protein sequence ID" value="KUM50130.1"/>
    <property type="molecule type" value="Genomic_DNA"/>
</dbReference>